<dbReference type="PROSITE" id="PS50135">
    <property type="entry name" value="ZF_ZZ_2"/>
    <property type="match status" value="1"/>
</dbReference>
<evidence type="ECO:0000256" key="2">
    <source>
        <dbReference type="ARBA" id="ARBA00022771"/>
    </source>
</evidence>
<feature type="domain" description="ZZ-type" evidence="6">
    <location>
        <begin position="499"/>
        <end position="559"/>
    </location>
</feature>
<dbReference type="OrthoDB" id="424753at2759"/>
<evidence type="ECO:0000256" key="4">
    <source>
        <dbReference type="PROSITE-ProRule" id="PRU00228"/>
    </source>
</evidence>
<feature type="compositionally biased region" description="Basic residues" evidence="5">
    <location>
        <begin position="231"/>
        <end position="243"/>
    </location>
</feature>
<dbReference type="SUPFAM" id="SSF46689">
    <property type="entry name" value="Homeodomain-like"/>
    <property type="match status" value="1"/>
</dbReference>
<dbReference type="EMBL" id="JAEPRA010000001">
    <property type="protein sequence ID" value="KAG2189024.1"/>
    <property type="molecule type" value="Genomic_DNA"/>
</dbReference>
<dbReference type="Gene3D" id="3.30.60.90">
    <property type="match status" value="1"/>
</dbReference>
<feature type="compositionally biased region" description="Polar residues" evidence="5">
    <location>
        <begin position="391"/>
        <end position="406"/>
    </location>
</feature>
<feature type="region of interest" description="Disordered" evidence="5">
    <location>
        <begin position="390"/>
        <end position="427"/>
    </location>
</feature>
<feature type="compositionally biased region" description="Polar residues" evidence="5">
    <location>
        <begin position="205"/>
        <end position="214"/>
    </location>
</feature>
<dbReference type="CDD" id="cd02249">
    <property type="entry name" value="ZZ"/>
    <property type="match status" value="1"/>
</dbReference>
<keyword evidence="1" id="KW-0479">Metal-binding</keyword>
<evidence type="ECO:0000259" key="6">
    <source>
        <dbReference type="PROSITE" id="PS50135"/>
    </source>
</evidence>
<reference evidence="7" key="1">
    <citation type="submission" date="2020-12" db="EMBL/GenBank/DDBJ databases">
        <title>Metabolic potential, ecology and presence of endohyphal bacteria is reflected in genomic diversity of Mucoromycotina.</title>
        <authorList>
            <person name="Muszewska A."/>
            <person name="Okrasinska A."/>
            <person name="Steczkiewicz K."/>
            <person name="Drgas O."/>
            <person name="Orlowska M."/>
            <person name="Perlinska-Lenart U."/>
            <person name="Aleksandrzak-Piekarczyk T."/>
            <person name="Szatraj K."/>
            <person name="Zielenkiewicz U."/>
            <person name="Pilsyk S."/>
            <person name="Malc E."/>
            <person name="Mieczkowski P."/>
            <person name="Kruszewska J.S."/>
            <person name="Biernat P."/>
            <person name="Pawlowska J."/>
        </authorList>
    </citation>
    <scope>NUCLEOTIDE SEQUENCE</scope>
    <source>
        <strain evidence="7">WA0000051536</strain>
    </source>
</reference>
<feature type="compositionally biased region" description="Low complexity" evidence="5">
    <location>
        <begin position="8"/>
        <end position="22"/>
    </location>
</feature>
<feature type="region of interest" description="Disordered" evidence="5">
    <location>
        <begin position="1"/>
        <end position="36"/>
    </location>
</feature>
<organism evidence="7 8">
    <name type="scientific">Umbelopsis vinacea</name>
    <dbReference type="NCBI Taxonomy" id="44442"/>
    <lineage>
        <taxon>Eukaryota</taxon>
        <taxon>Fungi</taxon>
        <taxon>Fungi incertae sedis</taxon>
        <taxon>Mucoromycota</taxon>
        <taxon>Mucoromycotina</taxon>
        <taxon>Umbelopsidomycetes</taxon>
        <taxon>Umbelopsidales</taxon>
        <taxon>Umbelopsidaceae</taxon>
        <taxon>Umbelopsis</taxon>
    </lineage>
</organism>
<evidence type="ECO:0000313" key="7">
    <source>
        <dbReference type="EMBL" id="KAG2189024.1"/>
    </source>
</evidence>
<feature type="compositionally biased region" description="Polar residues" evidence="5">
    <location>
        <begin position="260"/>
        <end position="270"/>
    </location>
</feature>
<evidence type="ECO:0000256" key="3">
    <source>
        <dbReference type="ARBA" id="ARBA00022833"/>
    </source>
</evidence>
<feature type="region of interest" description="Disordered" evidence="5">
    <location>
        <begin position="287"/>
        <end position="327"/>
    </location>
</feature>
<dbReference type="InterPro" id="IPR009057">
    <property type="entry name" value="Homeodomain-like_sf"/>
</dbReference>
<feature type="compositionally biased region" description="Basic and acidic residues" evidence="5">
    <location>
        <begin position="407"/>
        <end position="424"/>
    </location>
</feature>
<dbReference type="Gene3D" id="1.10.10.60">
    <property type="entry name" value="Homeodomain-like"/>
    <property type="match status" value="1"/>
</dbReference>
<dbReference type="SUPFAM" id="SSF57850">
    <property type="entry name" value="RING/U-box"/>
    <property type="match status" value="1"/>
</dbReference>
<proteinExistence type="predicted"/>
<dbReference type="SMART" id="SM00291">
    <property type="entry name" value="ZnF_ZZ"/>
    <property type="match status" value="1"/>
</dbReference>
<comment type="caution">
    <text evidence="7">The sequence shown here is derived from an EMBL/GenBank/DDBJ whole genome shotgun (WGS) entry which is preliminary data.</text>
</comment>
<protein>
    <recommendedName>
        <fullName evidence="6">ZZ-type domain-containing protein</fullName>
    </recommendedName>
</protein>
<dbReference type="InterPro" id="IPR000433">
    <property type="entry name" value="Znf_ZZ"/>
</dbReference>
<dbReference type="SMART" id="SM00717">
    <property type="entry name" value="SANT"/>
    <property type="match status" value="1"/>
</dbReference>
<dbReference type="Pfam" id="PF00569">
    <property type="entry name" value="ZZ"/>
    <property type="match status" value="1"/>
</dbReference>
<dbReference type="CDD" id="cd00167">
    <property type="entry name" value="SANT"/>
    <property type="match status" value="1"/>
</dbReference>
<dbReference type="InterPro" id="IPR037830">
    <property type="entry name" value="ZZZ3"/>
</dbReference>
<gene>
    <name evidence="7" type="ORF">INT44_004166</name>
</gene>
<dbReference type="InterPro" id="IPR001005">
    <property type="entry name" value="SANT/Myb"/>
</dbReference>
<feature type="compositionally biased region" description="Polar residues" evidence="5">
    <location>
        <begin position="298"/>
        <end position="309"/>
    </location>
</feature>
<keyword evidence="8" id="KW-1185">Reference proteome</keyword>
<accession>A0A8H7US93</accession>
<keyword evidence="2 4" id="KW-0863">Zinc-finger</keyword>
<dbReference type="GO" id="GO:0008270">
    <property type="term" value="F:zinc ion binding"/>
    <property type="evidence" value="ECO:0007669"/>
    <property type="project" value="UniProtKB-KW"/>
</dbReference>
<evidence type="ECO:0000256" key="1">
    <source>
        <dbReference type="ARBA" id="ARBA00022723"/>
    </source>
</evidence>
<dbReference type="Pfam" id="PF00249">
    <property type="entry name" value="Myb_DNA-binding"/>
    <property type="match status" value="1"/>
</dbReference>
<keyword evidence="3" id="KW-0862">Zinc</keyword>
<dbReference type="PANTHER" id="PTHR22705">
    <property type="entry name" value="ZINC FINGER, ZZ DOMAIN CONTAINING 3"/>
    <property type="match status" value="1"/>
</dbReference>
<sequence>MSTEPSEESQLQESASLDSSAATPNNPALELPPTQLIGANCSDKYDSIKQSVDHLIPPEEQRILDENEDYQAVLKAVNILHYQLKQAKKDVEALIEMKEKAVSEPFEFVNKLKRKAKLDIPPLQKVVCVQEVDWSHFLVPPEGRVARQLANLAGSSARISPHERKALFKNILDMPTPSVRNSPTPNSSHQKITLEIDKAARAMGSTGTTQSRATSVSDLSDKDSDDEPLLKGHKGKGIGKRRASAVGLSTRHLQDPPSPAASTTSNQPTDELTPKSLLARASWLAESSLDHSKGRTGSPESSSRASTTGGDSGDDESKLVTHNLPWSDDEQKRLEELLQIFPDEPVQAQRFNKISAALGTRTPRQVASRVQKYFIKLAKNGLPVPGRITIPPSSLPKTQRSNIKSKSGSDFKKPRPKVKLETDSPIRTSGTSYNVHIPGEVGSVRVSGARYITANPTPSVMMTDHDFDGSSMVGSLAYSNSAQAGFTQPTVNEKGEAIHYGYACDSCGDEPIVGVRYKCMECDVSEEVDLCEKCHNNGTFTNDHHPTSHQFEVITVADPLPYYADDDYAGDSHLGEFDYLG</sequence>
<dbReference type="Proteomes" id="UP000612746">
    <property type="component" value="Unassembled WGS sequence"/>
</dbReference>
<feature type="region of interest" description="Disordered" evidence="5">
    <location>
        <begin position="202"/>
        <end position="272"/>
    </location>
</feature>
<evidence type="ECO:0000256" key="5">
    <source>
        <dbReference type="SAM" id="MobiDB-lite"/>
    </source>
</evidence>
<dbReference type="InterPro" id="IPR043145">
    <property type="entry name" value="Znf_ZZ_sf"/>
</dbReference>
<dbReference type="PANTHER" id="PTHR22705:SF0">
    <property type="entry name" value="ZZ-TYPE ZINC FINGER-CONTAINING PROTEIN 3"/>
    <property type="match status" value="1"/>
</dbReference>
<dbReference type="AlphaFoldDB" id="A0A8H7US93"/>
<evidence type="ECO:0000313" key="8">
    <source>
        <dbReference type="Proteomes" id="UP000612746"/>
    </source>
</evidence>
<name>A0A8H7US93_9FUNG</name>